<dbReference type="EMBL" id="JBEVYD010000003">
    <property type="protein sequence ID" value="KAL3234433.1"/>
    <property type="molecule type" value="Genomic_DNA"/>
</dbReference>
<feature type="compositionally biased region" description="Basic and acidic residues" evidence="7">
    <location>
        <begin position="593"/>
        <end position="602"/>
    </location>
</feature>
<dbReference type="PANTHER" id="PTHR45881:SF1">
    <property type="entry name" value="FORK HEAD PROTEIN HOMOLOG 2"/>
    <property type="match status" value="1"/>
</dbReference>
<feature type="domain" description="Fork-head" evidence="9">
    <location>
        <begin position="476"/>
        <end position="566"/>
    </location>
</feature>
<feature type="compositionally biased region" description="Basic and acidic residues" evidence="7">
    <location>
        <begin position="324"/>
        <end position="336"/>
    </location>
</feature>
<evidence type="ECO:0000256" key="5">
    <source>
        <dbReference type="ARBA" id="ARBA00023242"/>
    </source>
</evidence>
<feature type="compositionally biased region" description="Polar residues" evidence="7">
    <location>
        <begin position="425"/>
        <end position="435"/>
    </location>
</feature>
<keyword evidence="11" id="KW-1185">Reference proteome</keyword>
<feature type="compositionally biased region" description="Low complexity" evidence="7">
    <location>
        <begin position="302"/>
        <end position="323"/>
    </location>
</feature>
<keyword evidence="3 6" id="KW-0238">DNA-binding</keyword>
<evidence type="ECO:0000256" key="1">
    <source>
        <dbReference type="ARBA" id="ARBA00004123"/>
    </source>
</evidence>
<evidence type="ECO:0000313" key="10">
    <source>
        <dbReference type="EMBL" id="KAL3234433.1"/>
    </source>
</evidence>
<evidence type="ECO:0000259" key="9">
    <source>
        <dbReference type="PROSITE" id="PS50039"/>
    </source>
</evidence>
<dbReference type="SMART" id="SM00240">
    <property type="entry name" value="FHA"/>
    <property type="match status" value="1"/>
</dbReference>
<dbReference type="PROSITE" id="PS50006">
    <property type="entry name" value="FHA_DOMAIN"/>
    <property type="match status" value="1"/>
</dbReference>
<comment type="subcellular location">
    <subcellularLocation>
        <location evidence="1 6">Nucleus</location>
    </subcellularLocation>
</comment>
<dbReference type="InterPro" id="IPR001766">
    <property type="entry name" value="Fork_head_dom"/>
</dbReference>
<feature type="compositionally biased region" description="Polar residues" evidence="7">
    <location>
        <begin position="405"/>
        <end position="417"/>
    </location>
</feature>
<dbReference type="PROSITE" id="PS50039">
    <property type="entry name" value="FORK_HEAD_3"/>
    <property type="match status" value="1"/>
</dbReference>
<feature type="region of interest" description="Disordered" evidence="7">
    <location>
        <begin position="593"/>
        <end position="618"/>
    </location>
</feature>
<dbReference type="Pfam" id="PF00498">
    <property type="entry name" value="FHA"/>
    <property type="match status" value="1"/>
</dbReference>
<evidence type="ECO:0000256" key="6">
    <source>
        <dbReference type="PROSITE-ProRule" id="PRU00089"/>
    </source>
</evidence>
<gene>
    <name evidence="10" type="ORF">RNJ44_03195</name>
</gene>
<evidence type="ECO:0000256" key="4">
    <source>
        <dbReference type="ARBA" id="ARBA00023163"/>
    </source>
</evidence>
<dbReference type="Gene3D" id="2.60.200.20">
    <property type="match status" value="1"/>
</dbReference>
<name>A0ABR4NZ29_9SACH</name>
<dbReference type="Proteomes" id="UP001623330">
    <property type="component" value="Unassembled WGS sequence"/>
</dbReference>
<evidence type="ECO:0000313" key="11">
    <source>
        <dbReference type="Proteomes" id="UP001623330"/>
    </source>
</evidence>
<keyword evidence="4" id="KW-0804">Transcription</keyword>
<comment type="caution">
    <text evidence="10">The sequence shown here is derived from an EMBL/GenBank/DDBJ whole genome shotgun (WGS) entry which is preliminary data.</text>
</comment>
<reference evidence="10 11" key="1">
    <citation type="submission" date="2024-05" db="EMBL/GenBank/DDBJ databases">
        <title>Long read based assembly of the Candida bracarensis genome reveals expanded adhesin content.</title>
        <authorList>
            <person name="Marcet-Houben M."/>
            <person name="Ksiezopolska E."/>
            <person name="Gabaldon T."/>
        </authorList>
    </citation>
    <scope>NUCLEOTIDE SEQUENCE [LARGE SCALE GENOMIC DNA]</scope>
    <source>
        <strain evidence="10 11">CBM6</strain>
    </source>
</reference>
<keyword evidence="2" id="KW-0805">Transcription regulation</keyword>
<organism evidence="10 11">
    <name type="scientific">Nakaseomyces bracarensis</name>
    <dbReference type="NCBI Taxonomy" id="273131"/>
    <lineage>
        <taxon>Eukaryota</taxon>
        <taxon>Fungi</taxon>
        <taxon>Dikarya</taxon>
        <taxon>Ascomycota</taxon>
        <taxon>Saccharomycotina</taxon>
        <taxon>Saccharomycetes</taxon>
        <taxon>Saccharomycetales</taxon>
        <taxon>Saccharomycetaceae</taxon>
        <taxon>Nakaseomyces</taxon>
    </lineage>
</organism>
<evidence type="ECO:0000256" key="2">
    <source>
        <dbReference type="ARBA" id="ARBA00023015"/>
    </source>
</evidence>
<proteinExistence type="predicted"/>
<evidence type="ECO:0000259" key="8">
    <source>
        <dbReference type="PROSITE" id="PS50006"/>
    </source>
</evidence>
<sequence length="618" mass="69781">MNELDLEFIPSLLREDLIRTIIQSLQEPSIRTAVSRQYDNTTLTEDDTAVARLYGKSWTYRIKGQSVTIGRNTDTFDSSLNWTTRAGLDIDLGPSKTVSRTHAKITFDEMKKKWVFTALGRNGAKINGRKIKPTESEQSISVTIENGTLLEVGGIDMLFVVSGKQPEYTQKSLEGIASRLYKYFNLNEKSINVIENPFVWGIVKNSKYYNSKVRSNLIIPEGSVPVQQLKLQIELEKMKPLRAKKLLHKNSNERNKSATTVQEDANQIEETKSLDSNEFSKAENEKKSVNANIEPTEETKLVNNSAESEEVNGVNVSNSSVSENSKDVEQMDKNDNEENTEIPTVVDKPLTAKISEVETIPKWNFYSKSKDTNSISDSNKDISKLQPVDKLLNSIISPISEEPSVPTSKRINETSTDVQDKRQKLSPSIIYNNVEKTSETKKSPVPRLNPSTTPTPSKENSPKPNTKPQKPKTYSKPKDSYATLITKAILSNPNGEMSLSEILKYISSEYPYFENSTLDWPNSVRHNLSVNKKFEKVSKKSTEIGKGNNWRISAAYQEEFLQKWRRGTLKFLKRTDAVDRQLLLFVSKHGDLPKRTDTDNSPKRILVQSMSEAPGPSR</sequence>
<dbReference type="InterPro" id="IPR036390">
    <property type="entry name" value="WH_DNA-bd_sf"/>
</dbReference>
<feature type="compositionally biased region" description="Basic and acidic residues" evidence="7">
    <location>
        <begin position="269"/>
        <end position="288"/>
    </location>
</feature>
<dbReference type="InterPro" id="IPR000253">
    <property type="entry name" value="FHA_dom"/>
</dbReference>
<dbReference type="PANTHER" id="PTHR45881">
    <property type="entry name" value="CHECKPOINT SUPPRESSOR 1-LIKE, ISOFORM A-RELATED"/>
    <property type="match status" value="1"/>
</dbReference>
<dbReference type="InterPro" id="IPR008984">
    <property type="entry name" value="SMAD_FHA_dom_sf"/>
</dbReference>
<feature type="region of interest" description="Disordered" evidence="7">
    <location>
        <begin position="246"/>
        <end position="339"/>
    </location>
</feature>
<dbReference type="Gene3D" id="1.10.10.10">
    <property type="entry name" value="Winged helix-like DNA-binding domain superfamily/Winged helix DNA-binding domain"/>
    <property type="match status" value="1"/>
</dbReference>
<dbReference type="Pfam" id="PF00250">
    <property type="entry name" value="Forkhead"/>
    <property type="match status" value="1"/>
</dbReference>
<dbReference type="SUPFAM" id="SSF46785">
    <property type="entry name" value="Winged helix' DNA-binding domain"/>
    <property type="match status" value="1"/>
</dbReference>
<feature type="DNA-binding region" description="Fork-head" evidence="6">
    <location>
        <begin position="476"/>
        <end position="566"/>
    </location>
</feature>
<accession>A0ABR4NZ29</accession>
<keyword evidence="5 6" id="KW-0539">Nucleus</keyword>
<dbReference type="SUPFAM" id="SSF49879">
    <property type="entry name" value="SMAD/FHA domain"/>
    <property type="match status" value="1"/>
</dbReference>
<feature type="domain" description="FHA" evidence="8">
    <location>
        <begin position="67"/>
        <end position="131"/>
    </location>
</feature>
<dbReference type="SMART" id="SM00339">
    <property type="entry name" value="FH"/>
    <property type="match status" value="1"/>
</dbReference>
<feature type="compositionally biased region" description="Polar residues" evidence="7">
    <location>
        <begin position="449"/>
        <end position="459"/>
    </location>
</feature>
<dbReference type="CDD" id="cd00059">
    <property type="entry name" value="FH_FOX"/>
    <property type="match status" value="1"/>
</dbReference>
<protein>
    <submittedName>
        <fullName evidence="10">Uncharacterized protein</fullName>
    </submittedName>
</protein>
<evidence type="ECO:0000256" key="3">
    <source>
        <dbReference type="ARBA" id="ARBA00023125"/>
    </source>
</evidence>
<feature type="region of interest" description="Disordered" evidence="7">
    <location>
        <begin position="399"/>
        <end position="478"/>
    </location>
</feature>
<evidence type="ECO:0000256" key="7">
    <source>
        <dbReference type="SAM" id="MobiDB-lite"/>
    </source>
</evidence>
<dbReference type="PRINTS" id="PR00053">
    <property type="entry name" value="FORKHEAD"/>
</dbReference>
<dbReference type="InterPro" id="IPR036388">
    <property type="entry name" value="WH-like_DNA-bd_sf"/>
</dbReference>